<feature type="non-terminal residue" evidence="1">
    <location>
        <position position="1"/>
    </location>
</feature>
<evidence type="ECO:0000313" key="1">
    <source>
        <dbReference type="EMBL" id="KKK98484.1"/>
    </source>
</evidence>
<dbReference type="AlphaFoldDB" id="A0A0F9C7X3"/>
<comment type="caution">
    <text evidence="1">The sequence shown here is derived from an EMBL/GenBank/DDBJ whole genome shotgun (WGS) entry which is preliminary data.</text>
</comment>
<name>A0A0F9C7X3_9ZZZZ</name>
<reference evidence="1" key="1">
    <citation type="journal article" date="2015" name="Nature">
        <title>Complex archaea that bridge the gap between prokaryotes and eukaryotes.</title>
        <authorList>
            <person name="Spang A."/>
            <person name="Saw J.H."/>
            <person name="Jorgensen S.L."/>
            <person name="Zaremba-Niedzwiedzka K."/>
            <person name="Martijn J."/>
            <person name="Lind A.E."/>
            <person name="van Eijk R."/>
            <person name="Schleper C."/>
            <person name="Guy L."/>
            <person name="Ettema T.J."/>
        </authorList>
    </citation>
    <scope>NUCLEOTIDE SEQUENCE</scope>
</reference>
<accession>A0A0F9C7X3</accession>
<gene>
    <name evidence="1" type="ORF">LCGC14_2642290</name>
</gene>
<feature type="non-terminal residue" evidence="1">
    <location>
        <position position="452"/>
    </location>
</feature>
<dbReference type="EMBL" id="LAZR01045597">
    <property type="protein sequence ID" value="KKK98484.1"/>
    <property type="molecule type" value="Genomic_DNA"/>
</dbReference>
<protein>
    <submittedName>
        <fullName evidence="1">Uncharacterized protein</fullName>
    </submittedName>
</protein>
<sequence length="452" mass="48798">NRNVTLSGLNGLLNADGNLTITTLTGENIIVNIDKNETTLSRSTDSIIITSGTNESPILSHVVYTDASNPVLAKRTTLSLESPSVAAFLQGQDFTYASAVGLATINNFVGGIFNRFFRDGSTYRSGFDFNVSTTMINISTGVISFLFSEIEIILNHSTSDLYVHVHSNGSFHQHTTLDTCADYNDGSAISNNKYFNMVLGIAITHDGKGVMYATTQDRPSTEYIKAIDAEVDLEDTINYFPSDDLISLAYIPVVRVVIRRSGGANTIQTLSNGLLFDDLRGTITKTSSSPPPSGITAHSDLTNLDFANAGHTDFPTIANCSVDQSCANVIYTTDKLGNTTLEIEGVSWANVTRGEWITPEYILDVDDEDIESDLNTYVDIAGDVITGKLNIDAGLNVTGNSTFDNNTLFVDSTNNRVGIGTTSPYSDLHYQGDIFYLTPNAGADSNDNITIK</sequence>
<organism evidence="1">
    <name type="scientific">marine sediment metagenome</name>
    <dbReference type="NCBI Taxonomy" id="412755"/>
    <lineage>
        <taxon>unclassified sequences</taxon>
        <taxon>metagenomes</taxon>
        <taxon>ecological metagenomes</taxon>
    </lineage>
</organism>
<proteinExistence type="predicted"/>